<dbReference type="InterPro" id="IPR002885">
    <property type="entry name" value="PPR_rpt"/>
</dbReference>
<feature type="repeat" description="PPR" evidence="5">
    <location>
        <begin position="1075"/>
        <end position="1105"/>
    </location>
</feature>
<sequence>MKVCQAERLRGQCGSAAFPFRLSPVRTRLFPPFFPGLGMIPKVLLYGPRAAWHVQQTANNSFRNVLQLQNVPVVGPSASSSGSILNIPGAASSSWGAGGSQYYTYQGYTGAGRAITQANSSTSNDTSRDQSDDKEERPVIRIRALGRPFPSRDGGVSARRARSNSLSIGSGHIQRARDLGVLQVVQHHARFNHTFAPSPPTLQAAAEELHSSPSSPSGTYSLPMPRVPPSESKDGDLAFVRMKAAHSSGDRVQVLSLIEEYSLRSEDRMNWLGSKPAAIYNLALDALVHMRRPGEHLTAILEVHNAMLAQSLIPNDDIYHKLLNVMLDRDVEVHDSLEYVNRRLWRSELGISVEVTSFLETRHRLEAEKNYESAIALFEAGVTFRDTVFPGPLHHRLLQACAKRADVETALGIFSRYEHRHGPAPMRIYTSLLEVYRSAGDLEGAKEIFIDFSTKVTKTPSLAKRAPLEKSLHDEMISTYIECGQSDKALELLEIMMDQGRNDRYPPRPSLATYRGIIESFCKSGDVESAIRWYHRLDHQNPDEDGEDAALLPPSRLKPDYLMWRVIFDALASGAQLDELNKFVGSIARSHRLWMAPGDLQIWLDLNSICLTQSHQDIQREQLSLLADLFLSIATPRSLDNFTPSFRHSVLELVHLSIKVDLPVEALKLLRPLVLSRFSEKEDQSYDKMPGESRVRVHRIWFLNLCTRILKVCSSDQVHPTTIFRVALDIAKLARHIDAADAGAGTVASEYYAPGSESLSANNSEDLGILANAFCDAELRACEQSPPQISSKFEAFINDIAGFENSRVSHEIPFQRIAQVLQKSRGEVAAATILRPLGQRALEYITPPQTPPEQATISEYEPLPIPNPNSTSGSSSMTAQIDAAHSQFVDEHSIGSNGRQREDPSPLVCFERFRDGARRGIYPSPQVIGRLITALGRLGELDKVHHVYSASQAVLASLEHEKRLQTAGWFGIEDQMISALSHAGHPDAANVHRTRIIQHGGTPSADSYGALIAATKDTTDDTSLAQELFDESIRLNVVPNIYLYNTIISKLAKARKTEYALELFHRMPYLGMRPSTVTYAAVIGACCRVGDGESAIFLFDEMVQQARYRPRVPVYNSMIQFFVTHKKDREGALRYHALLLDSGLKPTAHTYKLLLDAFGSIEPVDVASLESTFQDALSQSYVQGPHWAALINAWGCVLKDLDRAVEIFESIKAQNQALPDAIVYEAFFSALFTAERLDLVSQYLDRMRESGVHMTAYIANVLIRGYTSVGDMDRARATFDSLVDPPIGVAAPHNHLTPSAPSVQSVPADAPVYREPSSWEAMIKAELDFGDRDRAHALMDRLDARMFPVAVTSRVRALFAEIVESMSPPTSIST</sequence>
<dbReference type="Pfam" id="PF13041">
    <property type="entry name" value="PPR_2"/>
    <property type="match status" value="1"/>
</dbReference>
<proteinExistence type="inferred from homology"/>
<feature type="compositionally biased region" description="Basic and acidic residues" evidence="6">
    <location>
        <begin position="126"/>
        <end position="139"/>
    </location>
</feature>
<keyword evidence="2" id="KW-0677">Repeat</keyword>
<dbReference type="PANTHER" id="PTHR47447:SF17">
    <property type="entry name" value="OS12G0638900 PROTEIN"/>
    <property type="match status" value="1"/>
</dbReference>
<evidence type="ECO:0000256" key="1">
    <source>
        <dbReference type="ARBA" id="ARBA00006192"/>
    </source>
</evidence>
<feature type="region of interest" description="Disordered" evidence="6">
    <location>
        <begin position="205"/>
        <end position="234"/>
    </location>
</feature>
<accession>A0A9P6B631</accession>
<feature type="compositionally biased region" description="Polar residues" evidence="6">
    <location>
        <begin position="868"/>
        <end position="879"/>
    </location>
</feature>
<dbReference type="SUPFAM" id="SSF48452">
    <property type="entry name" value="TPR-like"/>
    <property type="match status" value="1"/>
</dbReference>
<dbReference type="NCBIfam" id="TIGR00756">
    <property type="entry name" value="PPR"/>
    <property type="match status" value="2"/>
</dbReference>
<feature type="region of interest" description="Disordered" evidence="6">
    <location>
        <begin position="117"/>
        <end position="162"/>
    </location>
</feature>
<evidence type="ECO:0000256" key="5">
    <source>
        <dbReference type="PROSITE-ProRule" id="PRU00708"/>
    </source>
</evidence>
<keyword evidence="8" id="KW-1185">Reference proteome</keyword>
<evidence type="ECO:0000256" key="2">
    <source>
        <dbReference type="ARBA" id="ARBA00022737"/>
    </source>
</evidence>
<feature type="repeat" description="PPR" evidence="5">
    <location>
        <begin position="1040"/>
        <end position="1074"/>
    </location>
</feature>
<dbReference type="PANTHER" id="PTHR47447">
    <property type="entry name" value="OS03G0856100 PROTEIN"/>
    <property type="match status" value="1"/>
</dbReference>
<dbReference type="InterPro" id="IPR011990">
    <property type="entry name" value="TPR-like_helical_dom_sf"/>
</dbReference>
<gene>
    <name evidence="7" type="ORF">BS47DRAFT_296369</name>
</gene>
<feature type="region of interest" description="Disordered" evidence="6">
    <location>
        <begin position="845"/>
        <end position="880"/>
    </location>
</feature>
<dbReference type="Proteomes" id="UP000886523">
    <property type="component" value="Unassembled WGS sequence"/>
</dbReference>
<comment type="subunit">
    <text evidence="4">Binds to mitochondrial small subunit 15S rRNA.</text>
</comment>
<dbReference type="Gene3D" id="1.25.40.10">
    <property type="entry name" value="Tetratricopeptide repeat domain"/>
    <property type="match status" value="3"/>
</dbReference>
<comment type="caution">
    <text evidence="7">The sequence shown here is derived from an EMBL/GenBank/DDBJ whole genome shotgun (WGS) entry which is preliminary data.</text>
</comment>
<evidence type="ECO:0000256" key="3">
    <source>
        <dbReference type="ARBA" id="ARBA00044493"/>
    </source>
</evidence>
<dbReference type="Pfam" id="PF01535">
    <property type="entry name" value="PPR"/>
    <property type="match status" value="4"/>
</dbReference>
<dbReference type="PROSITE" id="PS51375">
    <property type="entry name" value="PPR"/>
    <property type="match status" value="2"/>
</dbReference>
<comment type="similarity">
    <text evidence="1">Belongs to the CCM1 family.</text>
</comment>
<dbReference type="EMBL" id="MU128925">
    <property type="protein sequence ID" value="KAF9518403.1"/>
    <property type="molecule type" value="Genomic_DNA"/>
</dbReference>
<dbReference type="OrthoDB" id="411857at2759"/>
<name>A0A9P6B631_9AGAM</name>
<comment type="function">
    <text evidence="3">Regulates mitochondrial small subunit maturation by controlling 15S rRNA 5'-end processing. Localizes to the 5' precursor of the 15S rRNA in a position that is subsequently occupied by mS47 in the mature yeast mtSSU. Uses structure and sequence-specific RNA recognition, binding to a single-stranded region of the precursor and specifically recognizing bases -6 to -1. The exchange of Ccm1 for mS47 is coupled to the irreversible removal of precursor rRNA that is accompanied by conformational changes of the mitoribosomal proteins uS5m and mS26. These conformational changes signal completion of 5'-end rRNA processing through protection of the mature 5'-end of the 15S rRNA and stabilization of mS47. The removal of the 5' precursor together with the dissociation of Ccm1 may be catalyzed by the 5'-3' exoribonuclease Pet127. Involved in the specific removal of group I introns in mitochondrial encoded transcripts.</text>
</comment>
<evidence type="ECO:0008006" key="9">
    <source>
        <dbReference type="Google" id="ProtNLM"/>
    </source>
</evidence>
<evidence type="ECO:0000313" key="8">
    <source>
        <dbReference type="Proteomes" id="UP000886523"/>
    </source>
</evidence>
<evidence type="ECO:0000256" key="4">
    <source>
        <dbReference type="ARBA" id="ARBA00044511"/>
    </source>
</evidence>
<reference evidence="7" key="1">
    <citation type="journal article" date="2020" name="Nat. Commun.">
        <title>Large-scale genome sequencing of mycorrhizal fungi provides insights into the early evolution of symbiotic traits.</title>
        <authorList>
            <person name="Miyauchi S."/>
            <person name="Kiss E."/>
            <person name="Kuo A."/>
            <person name="Drula E."/>
            <person name="Kohler A."/>
            <person name="Sanchez-Garcia M."/>
            <person name="Morin E."/>
            <person name="Andreopoulos B."/>
            <person name="Barry K.W."/>
            <person name="Bonito G."/>
            <person name="Buee M."/>
            <person name="Carver A."/>
            <person name="Chen C."/>
            <person name="Cichocki N."/>
            <person name="Clum A."/>
            <person name="Culley D."/>
            <person name="Crous P.W."/>
            <person name="Fauchery L."/>
            <person name="Girlanda M."/>
            <person name="Hayes R.D."/>
            <person name="Keri Z."/>
            <person name="LaButti K."/>
            <person name="Lipzen A."/>
            <person name="Lombard V."/>
            <person name="Magnuson J."/>
            <person name="Maillard F."/>
            <person name="Murat C."/>
            <person name="Nolan M."/>
            <person name="Ohm R.A."/>
            <person name="Pangilinan J."/>
            <person name="Pereira M.F."/>
            <person name="Perotto S."/>
            <person name="Peter M."/>
            <person name="Pfister S."/>
            <person name="Riley R."/>
            <person name="Sitrit Y."/>
            <person name="Stielow J.B."/>
            <person name="Szollosi G."/>
            <person name="Zifcakova L."/>
            <person name="Stursova M."/>
            <person name="Spatafora J.W."/>
            <person name="Tedersoo L."/>
            <person name="Vaario L.M."/>
            <person name="Yamada A."/>
            <person name="Yan M."/>
            <person name="Wang P."/>
            <person name="Xu J."/>
            <person name="Bruns T."/>
            <person name="Baldrian P."/>
            <person name="Vilgalys R."/>
            <person name="Dunand C."/>
            <person name="Henrissat B."/>
            <person name="Grigoriev I.V."/>
            <person name="Hibbett D."/>
            <person name="Nagy L.G."/>
            <person name="Martin F.M."/>
        </authorList>
    </citation>
    <scope>NUCLEOTIDE SEQUENCE</scope>
    <source>
        <strain evidence="7">UP504</strain>
    </source>
</reference>
<organism evidence="7 8">
    <name type="scientific">Hydnum rufescens UP504</name>
    <dbReference type="NCBI Taxonomy" id="1448309"/>
    <lineage>
        <taxon>Eukaryota</taxon>
        <taxon>Fungi</taxon>
        <taxon>Dikarya</taxon>
        <taxon>Basidiomycota</taxon>
        <taxon>Agaricomycotina</taxon>
        <taxon>Agaricomycetes</taxon>
        <taxon>Cantharellales</taxon>
        <taxon>Hydnaceae</taxon>
        <taxon>Hydnum</taxon>
    </lineage>
</organism>
<evidence type="ECO:0000313" key="7">
    <source>
        <dbReference type="EMBL" id="KAF9518403.1"/>
    </source>
</evidence>
<evidence type="ECO:0000256" key="6">
    <source>
        <dbReference type="SAM" id="MobiDB-lite"/>
    </source>
</evidence>
<protein>
    <recommendedName>
        <fullName evidence="9">Pentacotripeptide-repeat region of PRORP domain-containing protein</fullName>
    </recommendedName>
</protein>